<protein>
    <submittedName>
        <fullName evidence="1">Uncharacterized protein</fullName>
    </submittedName>
</protein>
<dbReference type="RefSeq" id="WP_107196346.1">
    <property type="nucleotide sequence ID" value="NZ_CP029462.1"/>
</dbReference>
<gene>
    <name evidence="1" type="ORF">DKB62_09850</name>
</gene>
<sequence>MNKRNHEHYKDPTPYDAIKKLQAEADAADARRMDDALRIAKMAFAAAGFELVERIVLKNVRTGKVYK</sequence>
<dbReference type="AlphaFoldDB" id="A0A346B149"/>
<evidence type="ECO:0000313" key="1">
    <source>
        <dbReference type="EMBL" id="AXL21842.1"/>
    </source>
</evidence>
<dbReference type="EMBL" id="CP029462">
    <property type="protein sequence ID" value="AXL21842.1"/>
    <property type="molecule type" value="Genomic_DNA"/>
</dbReference>
<organism evidence="1 2">
    <name type="scientific">Megasphaera stantonii</name>
    <dbReference type="NCBI Taxonomy" id="2144175"/>
    <lineage>
        <taxon>Bacteria</taxon>
        <taxon>Bacillati</taxon>
        <taxon>Bacillota</taxon>
        <taxon>Negativicutes</taxon>
        <taxon>Veillonellales</taxon>
        <taxon>Veillonellaceae</taxon>
        <taxon>Megasphaera</taxon>
    </lineage>
</organism>
<evidence type="ECO:0000313" key="2">
    <source>
        <dbReference type="Proteomes" id="UP000254337"/>
    </source>
</evidence>
<name>A0A346B149_9FIRM</name>
<accession>A0A346B149</accession>
<proteinExistence type="predicted"/>
<reference evidence="1 2" key="1">
    <citation type="submission" date="2018-05" db="EMBL/GenBank/DDBJ databases">
        <title>Complete genome sequence of Megasphaera sp. AJH120T, isolated from the ceca of a chicken.</title>
        <authorList>
            <person name="Maki J."/>
            <person name="Looft T."/>
        </authorList>
    </citation>
    <scope>NUCLEOTIDE SEQUENCE [LARGE SCALE GENOMIC DNA]</scope>
    <source>
        <strain evidence="1 2">AJH120</strain>
    </source>
</reference>
<keyword evidence="2" id="KW-1185">Reference proteome</keyword>
<dbReference type="KEGG" id="meg:DKB62_09850"/>
<dbReference type="Proteomes" id="UP000254337">
    <property type="component" value="Chromosome"/>
</dbReference>